<dbReference type="RefSeq" id="XP_008621444.1">
    <property type="nucleotide sequence ID" value="XM_008623222.1"/>
</dbReference>
<dbReference type="OMA" id="VQLIVMY"/>
<dbReference type="InterPro" id="IPR027038">
    <property type="entry name" value="RanGap"/>
</dbReference>
<organism evidence="4 5">
    <name type="scientific">Saprolegnia diclina (strain VS20)</name>
    <dbReference type="NCBI Taxonomy" id="1156394"/>
    <lineage>
        <taxon>Eukaryota</taxon>
        <taxon>Sar</taxon>
        <taxon>Stramenopiles</taxon>
        <taxon>Oomycota</taxon>
        <taxon>Saprolegniomycetes</taxon>
        <taxon>Saprolegniales</taxon>
        <taxon>Saprolegniaceae</taxon>
        <taxon>Saprolegnia</taxon>
    </lineage>
</organism>
<sequence>MAADLSPDLVQLIVMYMADEADVASLLLVLPPALLSAPLAALRTLFRALFDGELVGATRHRSMHLSLWPPLVLPYPPAINKPILIDALQAASSLYASLTTRSSSRVRWDLPPHLTIELPCRLAQARHVFSRIALWDTRLSLLSIQISALRGDWARSDVEKLALVLPTLPRLRSLHLCCAGHNYTFEIGFVLKALFTSRSLTQLSLTTNVWSEDIGCVFAKWLTHVPVSSLKLRGPFPMKSQVHAVVHAIRACRTLQSLALEDAALARAFVAAPLPAHLCELDLRIDRPTTVDETTRAAAYHPHLEALRVRLSRASLPPDNLPLVLSLPTLRRLRRLDLIHLELVTMTRDALWTVLPRLTELRLEKSHLGDSGVAEITAVLPTCYRLHRLALVDQGISDTGALAIARSLVLCPSLTDVDLTDNAIASDGAIAFWPLLPNLIVLRLRRNRIGEDAAMALSDVLRLTAHMRCLDMSDNNIGLPAVRAMITALHDGSYRAGVVNVSVTPSDYEALCSFALGCLRDPHRVDITRLY</sequence>
<dbReference type="GeneID" id="19957716"/>
<dbReference type="EMBL" id="JH767305">
    <property type="protein sequence ID" value="EQC25133.1"/>
    <property type="molecule type" value="Genomic_DNA"/>
</dbReference>
<dbReference type="OrthoDB" id="188902at2759"/>
<dbReference type="SMART" id="SM00368">
    <property type="entry name" value="LRR_RI"/>
    <property type="match status" value="3"/>
</dbReference>
<dbReference type="AlphaFoldDB" id="T0QZF5"/>
<dbReference type="PANTHER" id="PTHR24113:SF12">
    <property type="entry name" value="RAN GTPASE-ACTIVATING PROTEIN 1"/>
    <property type="match status" value="1"/>
</dbReference>
<dbReference type="Pfam" id="PF13516">
    <property type="entry name" value="LRR_6"/>
    <property type="match status" value="2"/>
</dbReference>
<dbReference type="GO" id="GO:0005634">
    <property type="term" value="C:nucleus"/>
    <property type="evidence" value="ECO:0007669"/>
    <property type="project" value="TreeGrafter"/>
</dbReference>
<dbReference type="InterPro" id="IPR001611">
    <property type="entry name" value="Leu-rich_rpt"/>
</dbReference>
<dbReference type="STRING" id="1156394.T0QZF5"/>
<dbReference type="GO" id="GO:0006913">
    <property type="term" value="P:nucleocytoplasmic transport"/>
    <property type="evidence" value="ECO:0007669"/>
    <property type="project" value="TreeGrafter"/>
</dbReference>
<keyword evidence="2" id="KW-0433">Leucine-rich repeat</keyword>
<keyword evidence="5" id="KW-1185">Reference proteome</keyword>
<evidence type="ECO:0008006" key="6">
    <source>
        <dbReference type="Google" id="ProtNLM"/>
    </source>
</evidence>
<dbReference type="InterPro" id="IPR032675">
    <property type="entry name" value="LRR_dom_sf"/>
</dbReference>
<dbReference type="InParanoid" id="T0QZF5"/>
<evidence type="ECO:0000256" key="1">
    <source>
        <dbReference type="ARBA" id="ARBA00022468"/>
    </source>
</evidence>
<keyword evidence="3" id="KW-0677">Repeat</keyword>
<dbReference type="GO" id="GO:0005096">
    <property type="term" value="F:GTPase activator activity"/>
    <property type="evidence" value="ECO:0007669"/>
    <property type="project" value="UniProtKB-KW"/>
</dbReference>
<dbReference type="GO" id="GO:0005829">
    <property type="term" value="C:cytosol"/>
    <property type="evidence" value="ECO:0007669"/>
    <property type="project" value="TreeGrafter"/>
</dbReference>
<evidence type="ECO:0000313" key="5">
    <source>
        <dbReference type="Proteomes" id="UP000030762"/>
    </source>
</evidence>
<dbReference type="Gene3D" id="3.80.10.10">
    <property type="entry name" value="Ribonuclease Inhibitor"/>
    <property type="match status" value="2"/>
</dbReference>
<accession>T0QZF5</accession>
<dbReference type="GO" id="GO:0048471">
    <property type="term" value="C:perinuclear region of cytoplasm"/>
    <property type="evidence" value="ECO:0007669"/>
    <property type="project" value="TreeGrafter"/>
</dbReference>
<dbReference type="SUPFAM" id="SSF52047">
    <property type="entry name" value="RNI-like"/>
    <property type="match status" value="1"/>
</dbReference>
<dbReference type="GO" id="GO:0031267">
    <property type="term" value="F:small GTPase binding"/>
    <property type="evidence" value="ECO:0007669"/>
    <property type="project" value="TreeGrafter"/>
</dbReference>
<dbReference type="Proteomes" id="UP000030762">
    <property type="component" value="Unassembled WGS sequence"/>
</dbReference>
<dbReference type="PANTHER" id="PTHR24113">
    <property type="entry name" value="RAN GTPASE-ACTIVATING PROTEIN 1"/>
    <property type="match status" value="1"/>
</dbReference>
<reference evidence="4 5" key="1">
    <citation type="submission" date="2012-04" db="EMBL/GenBank/DDBJ databases">
        <title>The Genome Sequence of Saprolegnia declina VS20.</title>
        <authorList>
            <consortium name="The Broad Institute Genome Sequencing Platform"/>
            <person name="Russ C."/>
            <person name="Nusbaum C."/>
            <person name="Tyler B."/>
            <person name="van West P."/>
            <person name="Dieguez-Uribeondo J."/>
            <person name="de Bruijn I."/>
            <person name="Tripathy S."/>
            <person name="Jiang R."/>
            <person name="Young S.K."/>
            <person name="Zeng Q."/>
            <person name="Gargeya S."/>
            <person name="Fitzgerald M."/>
            <person name="Haas B."/>
            <person name="Abouelleil A."/>
            <person name="Alvarado L."/>
            <person name="Arachchi H.M."/>
            <person name="Berlin A."/>
            <person name="Chapman S.B."/>
            <person name="Goldberg J."/>
            <person name="Griggs A."/>
            <person name="Gujja S."/>
            <person name="Hansen M."/>
            <person name="Howarth C."/>
            <person name="Imamovic A."/>
            <person name="Larimer J."/>
            <person name="McCowen C."/>
            <person name="Montmayeur A."/>
            <person name="Murphy C."/>
            <person name="Neiman D."/>
            <person name="Pearson M."/>
            <person name="Priest M."/>
            <person name="Roberts A."/>
            <person name="Saif S."/>
            <person name="Shea T."/>
            <person name="Sisk P."/>
            <person name="Sykes S."/>
            <person name="Wortman J."/>
            <person name="Nusbaum C."/>
            <person name="Birren B."/>
        </authorList>
    </citation>
    <scope>NUCLEOTIDE SEQUENCE [LARGE SCALE GENOMIC DNA]</scope>
    <source>
        <strain evidence="4 5">VS20</strain>
    </source>
</reference>
<dbReference type="VEuPathDB" id="FungiDB:SDRG_16989"/>
<dbReference type="eggNOG" id="KOG1909">
    <property type="taxonomic scope" value="Eukaryota"/>
</dbReference>
<proteinExistence type="predicted"/>
<name>T0QZF5_SAPDV</name>
<protein>
    <recommendedName>
        <fullName evidence="6">F-box domain-containing protein</fullName>
    </recommendedName>
</protein>
<evidence type="ECO:0000313" key="4">
    <source>
        <dbReference type="EMBL" id="EQC25133.1"/>
    </source>
</evidence>
<gene>
    <name evidence="4" type="ORF">SDRG_16989</name>
</gene>
<evidence type="ECO:0000256" key="2">
    <source>
        <dbReference type="ARBA" id="ARBA00022614"/>
    </source>
</evidence>
<keyword evidence="1" id="KW-0343">GTPase activation</keyword>
<evidence type="ECO:0000256" key="3">
    <source>
        <dbReference type="ARBA" id="ARBA00022737"/>
    </source>
</evidence>